<dbReference type="EMBL" id="JACHVP010000002">
    <property type="protein sequence ID" value="MBB2967336.1"/>
    <property type="molecule type" value="Genomic_DNA"/>
</dbReference>
<name>A0A7W4UXC4_LEIAQ</name>
<organism evidence="1 2">
    <name type="scientific">Leifsonia aquatica</name>
    <name type="common">Corynebacterium aquaticum</name>
    <dbReference type="NCBI Taxonomy" id="144185"/>
    <lineage>
        <taxon>Bacteria</taxon>
        <taxon>Bacillati</taxon>
        <taxon>Actinomycetota</taxon>
        <taxon>Actinomycetes</taxon>
        <taxon>Micrococcales</taxon>
        <taxon>Microbacteriaceae</taxon>
        <taxon>Leifsonia</taxon>
    </lineage>
</organism>
<evidence type="ECO:0000313" key="2">
    <source>
        <dbReference type="Proteomes" id="UP000538196"/>
    </source>
</evidence>
<dbReference type="AlphaFoldDB" id="A0A7W4UXC4"/>
<gene>
    <name evidence="1" type="ORF">FHX33_002099</name>
</gene>
<reference evidence="1 2" key="1">
    <citation type="submission" date="2020-08" db="EMBL/GenBank/DDBJ databases">
        <title>Sequencing the genomes of 1000 actinobacteria strains.</title>
        <authorList>
            <person name="Klenk H.-P."/>
        </authorList>
    </citation>
    <scope>NUCLEOTIDE SEQUENCE [LARGE SCALE GENOMIC DNA]</scope>
    <source>
        <strain evidence="1 2">DSM 20146</strain>
    </source>
</reference>
<dbReference type="RefSeq" id="WP_021763680.1">
    <property type="nucleotide sequence ID" value="NZ_JACHVP010000002.1"/>
</dbReference>
<sequence length="162" mass="16964">MTLTRIIPTLRCSIPEPLDATRWPAHTHPTTTDVVIAGVSLVRLADWCTTPCVHTDDDAAAVVTSVTNVARHPGGGLDIELDADLRTIAAETSQARLIGRASPAPLCTVHAGPRLMDLPADLHPGDLVALPAHGPVTLSNVDPHRHAHTDAATAAPTGRCGR</sequence>
<protein>
    <submittedName>
        <fullName evidence="1">Uncharacterized protein</fullName>
    </submittedName>
</protein>
<evidence type="ECO:0000313" key="1">
    <source>
        <dbReference type="EMBL" id="MBB2967336.1"/>
    </source>
</evidence>
<comment type="caution">
    <text evidence="1">The sequence shown here is derived from an EMBL/GenBank/DDBJ whole genome shotgun (WGS) entry which is preliminary data.</text>
</comment>
<proteinExistence type="predicted"/>
<keyword evidence="2" id="KW-1185">Reference proteome</keyword>
<dbReference type="Proteomes" id="UP000538196">
    <property type="component" value="Unassembled WGS sequence"/>
</dbReference>
<accession>A0A7W4UXC4</accession>